<protein>
    <submittedName>
        <fullName evidence="2">Uncharacterized protein</fullName>
    </submittedName>
</protein>
<feature type="chain" id="PRO_5047116550" evidence="1">
    <location>
        <begin position="21"/>
        <end position="164"/>
    </location>
</feature>
<keyword evidence="1" id="KW-0732">Signal</keyword>
<reference evidence="2 3" key="1">
    <citation type="submission" date="2021-02" db="EMBL/GenBank/DDBJ databases">
        <title>Characterization of Marinitoga sp. nov. str. BP5-C20A.</title>
        <authorList>
            <person name="Erauso G."/>
            <person name="Postec A."/>
        </authorList>
    </citation>
    <scope>NUCLEOTIDE SEQUENCE [LARGE SCALE GENOMIC DNA]</scope>
    <source>
        <strain evidence="2 3">BP5-C20A</strain>
    </source>
</reference>
<feature type="signal peptide" evidence="1">
    <location>
        <begin position="1"/>
        <end position="20"/>
    </location>
</feature>
<organism evidence="2 3">
    <name type="scientific">Marinitoga aeolica</name>
    <dbReference type="NCBI Taxonomy" id="2809031"/>
    <lineage>
        <taxon>Bacteria</taxon>
        <taxon>Thermotogati</taxon>
        <taxon>Thermotogota</taxon>
        <taxon>Thermotogae</taxon>
        <taxon>Petrotogales</taxon>
        <taxon>Petrotogaceae</taxon>
        <taxon>Marinitoga</taxon>
    </lineage>
</organism>
<proteinExistence type="predicted"/>
<evidence type="ECO:0000313" key="3">
    <source>
        <dbReference type="Proteomes" id="UP001232493"/>
    </source>
</evidence>
<keyword evidence="3" id="KW-1185">Reference proteome</keyword>
<dbReference type="RefSeq" id="WP_281000332.1">
    <property type="nucleotide sequence ID" value="NZ_CP069362.1"/>
</dbReference>
<evidence type="ECO:0000256" key="1">
    <source>
        <dbReference type="SAM" id="SignalP"/>
    </source>
</evidence>
<dbReference type="Proteomes" id="UP001232493">
    <property type="component" value="Chromosome"/>
</dbReference>
<accession>A0ABY8PSU6</accession>
<sequence length="164" mass="19331">MKKWYIFIVLIVLFVTSLNAANILKTVTEYHYSYLNSSKLGETAWEYVTGEENRSSISENFNYSIKLTNSWSWSLSIDILGKLGLGSKREDSTEITRTYNVSIPPYYGWYLYKKTAHTRYYYKYWVEEKEIYDDGTMKTVDRSIDQLFYKTVTSETTKTELKGL</sequence>
<dbReference type="EMBL" id="CP069362">
    <property type="protein sequence ID" value="WGS65685.1"/>
    <property type="molecule type" value="Genomic_DNA"/>
</dbReference>
<name>A0ABY8PSU6_9BACT</name>
<gene>
    <name evidence="2" type="ORF">JRV97_03795</name>
</gene>
<evidence type="ECO:0000313" key="2">
    <source>
        <dbReference type="EMBL" id="WGS65685.1"/>
    </source>
</evidence>